<organism evidence="1 2">
    <name type="scientific">Dallia pectoralis</name>
    <name type="common">Alaska blackfish</name>
    <dbReference type="NCBI Taxonomy" id="75939"/>
    <lineage>
        <taxon>Eukaryota</taxon>
        <taxon>Metazoa</taxon>
        <taxon>Chordata</taxon>
        <taxon>Craniata</taxon>
        <taxon>Vertebrata</taxon>
        <taxon>Euteleostomi</taxon>
        <taxon>Actinopterygii</taxon>
        <taxon>Neopterygii</taxon>
        <taxon>Teleostei</taxon>
        <taxon>Protacanthopterygii</taxon>
        <taxon>Esociformes</taxon>
        <taxon>Umbridae</taxon>
        <taxon>Dallia</taxon>
    </lineage>
</organism>
<reference evidence="1" key="1">
    <citation type="submission" date="2021-05" db="EMBL/GenBank/DDBJ databases">
        <authorList>
            <person name="Pan Q."/>
            <person name="Jouanno E."/>
            <person name="Zahm M."/>
            <person name="Klopp C."/>
            <person name="Cabau C."/>
            <person name="Louis A."/>
            <person name="Berthelot C."/>
            <person name="Parey E."/>
            <person name="Roest Crollius H."/>
            <person name="Montfort J."/>
            <person name="Robinson-Rechavi M."/>
            <person name="Bouchez O."/>
            <person name="Lampietro C."/>
            <person name="Lopez Roques C."/>
            <person name="Donnadieu C."/>
            <person name="Postlethwait J."/>
            <person name="Bobe J."/>
            <person name="Dillon D."/>
            <person name="Chandos A."/>
            <person name="von Hippel F."/>
            <person name="Guiguen Y."/>
        </authorList>
    </citation>
    <scope>NUCLEOTIDE SEQUENCE</scope>
    <source>
        <strain evidence="1">YG-Jan2019</strain>
    </source>
</reference>
<keyword evidence="2" id="KW-1185">Reference proteome</keyword>
<dbReference type="EMBL" id="CM055759">
    <property type="protein sequence ID" value="KAJ7987831.1"/>
    <property type="molecule type" value="Genomic_DNA"/>
</dbReference>
<name>A0ACC2F8U9_DALPE</name>
<evidence type="ECO:0000313" key="1">
    <source>
        <dbReference type="EMBL" id="KAJ7987831.1"/>
    </source>
</evidence>
<gene>
    <name evidence="1" type="ORF">DPEC_G00330610</name>
</gene>
<proteinExistence type="predicted"/>
<protein>
    <submittedName>
        <fullName evidence="1">Uncharacterized protein</fullName>
    </submittedName>
</protein>
<accession>A0ACC2F8U9</accession>
<sequence length="603" mass="66453">MDHSTPRTTPHTGPHHNLDPNTSWTTEQLQTVSIDFTQYHRETGVFVCVSVLLERSQTHTLLSSLSILPLIIPSSSSGPDMQIALLVLLLLFALYFLGAELWAMTTERAQYLHAGFHWLQLLLVSLSLATSTLRCCFLFHATSCLSQHHSRPDSFTEFHSAALLARKSIHISALLLTLLLLKMVGTLRFVRRWVVFGHVLQRSGREMTAIALLVVLLMLTFSHTGYMLFSRSVDGFLSMSQAVGSVMSMLSGRPALQRLSRAHPVLGPLYALSLLGLGGWLLARFSGAVLLRTYRSVQADMYRIAMETQDYEMVEFFIKRLKLWMGLSKSKQFRHRVKFEGIVAPPSRSSRESCISSSLSPYLSSPRPPSSSTSLRSEDCGVPDAPSLDVQQHLDRLLPCIDTLLLQFDRVNQLTADVHGLEKQLEEVHRSRKKRKIPGLGGERGECAGGIGVRETRLSLPSSSSNDPIASLSGSTYTNPSQRCLHSSFSEAAGLQTHPVLLIDASFLEQRKPTHRSSVLGIDNRTSGCPEARQFPRRRAWNSGSSQSADAALRPLQAISGRDGAANITARPHSEKGGGGRTSDGVPAKRQAWISEGPETEGD</sequence>
<comment type="caution">
    <text evidence="1">The sequence shown here is derived from an EMBL/GenBank/DDBJ whole genome shotgun (WGS) entry which is preliminary data.</text>
</comment>
<dbReference type="Proteomes" id="UP001157502">
    <property type="component" value="Chromosome 32"/>
</dbReference>
<evidence type="ECO:0000313" key="2">
    <source>
        <dbReference type="Proteomes" id="UP001157502"/>
    </source>
</evidence>